<sequence>MEDANLYTSSSSSLGSGENDPLINNGLDADKKLKTKASPWHVIGPVFFLTFGMGALMALLVQFYTEIFCNSYYQSKTDIGVTSLSWLLGTEDPMDDSPLPDIKDCSIPEIQTIVSRVQAILMFLDAGSSLLMASYYGSLSDRYGRRLVFRIFAIGGMLTMLCYIAVTKVKGVLAVALIVGAPLVRGFLAGDVIALAAVQSYITDCTTSQARTVAFGRMVASALAGMVFGPTAASILILETGSVVGTFYLVLVIQMCFYFYVTLFMPESLDDQAMKLARWNASQRPKLNLLQKVNLFSALSIIFKAEPRHITRYAVPILACIQFLLSILTRPPILLYAMLEFHWTAYEGGLLISVVCLIRFIIIVVILPRLLRFLHNRWQLQSQSQHQQQSTNNEDDNGEEDENKIHHRILFDAWMIRTGLAVETVCFVFAALATTARGFTWALVLQSVSVLAQPSVRSLYTTLVDPSEIGALFGAQAVLESIANILALAGINFIYSISVGTVPSLFLYVCAGVSGLGFLLALLIHPLTHQNDRHRP</sequence>
<dbReference type="InterPro" id="IPR011701">
    <property type="entry name" value="MFS"/>
</dbReference>
<feature type="transmembrane region" description="Helical" evidence="5">
    <location>
        <begin position="506"/>
        <end position="527"/>
    </location>
</feature>
<dbReference type="InParanoid" id="A0A163J8N7"/>
<dbReference type="Pfam" id="PF07690">
    <property type="entry name" value="MFS_1"/>
    <property type="match status" value="1"/>
</dbReference>
<dbReference type="GO" id="GO:0022857">
    <property type="term" value="F:transmembrane transporter activity"/>
    <property type="evidence" value="ECO:0007669"/>
    <property type="project" value="InterPro"/>
</dbReference>
<evidence type="ECO:0000256" key="1">
    <source>
        <dbReference type="ARBA" id="ARBA00004141"/>
    </source>
</evidence>
<feature type="transmembrane region" description="Helical" evidence="5">
    <location>
        <begin position="472"/>
        <end position="494"/>
    </location>
</feature>
<dbReference type="Proteomes" id="UP000078561">
    <property type="component" value="Unassembled WGS sequence"/>
</dbReference>
<gene>
    <name evidence="6" type="primary">ABSGL_04329.1 scaffold 5390</name>
</gene>
<dbReference type="InterPro" id="IPR036259">
    <property type="entry name" value="MFS_trans_sf"/>
</dbReference>
<dbReference type="PANTHER" id="PTHR23507:SF1">
    <property type="entry name" value="FI18259P1-RELATED"/>
    <property type="match status" value="1"/>
</dbReference>
<dbReference type="AlphaFoldDB" id="A0A163J8N7"/>
<dbReference type="EMBL" id="LT552351">
    <property type="protein sequence ID" value="SAL98765.1"/>
    <property type="molecule type" value="Genomic_DNA"/>
</dbReference>
<evidence type="ECO:0000256" key="2">
    <source>
        <dbReference type="ARBA" id="ARBA00022692"/>
    </source>
</evidence>
<feature type="transmembrane region" description="Helical" evidence="5">
    <location>
        <begin position="414"/>
        <end position="433"/>
    </location>
</feature>
<organism evidence="6">
    <name type="scientific">Absidia glauca</name>
    <name type="common">Pin mould</name>
    <dbReference type="NCBI Taxonomy" id="4829"/>
    <lineage>
        <taxon>Eukaryota</taxon>
        <taxon>Fungi</taxon>
        <taxon>Fungi incertae sedis</taxon>
        <taxon>Mucoromycota</taxon>
        <taxon>Mucoromycotina</taxon>
        <taxon>Mucoromycetes</taxon>
        <taxon>Mucorales</taxon>
        <taxon>Cunninghamellaceae</taxon>
        <taxon>Absidia</taxon>
    </lineage>
</organism>
<proteinExistence type="predicted"/>
<evidence type="ECO:0000256" key="5">
    <source>
        <dbReference type="SAM" id="Phobius"/>
    </source>
</evidence>
<dbReference type="PANTHER" id="PTHR23507">
    <property type="entry name" value="ZGC:174356"/>
    <property type="match status" value="1"/>
</dbReference>
<reference evidence="6" key="1">
    <citation type="submission" date="2016-04" db="EMBL/GenBank/DDBJ databases">
        <authorList>
            <person name="Evans L.H."/>
            <person name="Alamgir A."/>
            <person name="Owens N."/>
            <person name="Weber N.D."/>
            <person name="Virtaneva K."/>
            <person name="Barbian K."/>
            <person name="Babar A."/>
            <person name="Rosenke K."/>
        </authorList>
    </citation>
    <scope>NUCLEOTIDE SEQUENCE [LARGE SCALE GENOMIC DNA]</scope>
    <source>
        <strain evidence="6">CBS 101.48</strain>
    </source>
</reference>
<feature type="transmembrane region" description="Helical" evidence="5">
    <location>
        <begin position="172"/>
        <end position="198"/>
    </location>
</feature>
<dbReference type="SUPFAM" id="SSF103473">
    <property type="entry name" value="MFS general substrate transporter"/>
    <property type="match status" value="1"/>
</dbReference>
<keyword evidence="7" id="KW-1185">Reference proteome</keyword>
<evidence type="ECO:0000313" key="6">
    <source>
        <dbReference type="EMBL" id="SAL98765.1"/>
    </source>
</evidence>
<evidence type="ECO:0000256" key="3">
    <source>
        <dbReference type="ARBA" id="ARBA00022989"/>
    </source>
</evidence>
<keyword evidence="4 5" id="KW-0472">Membrane</keyword>
<feature type="transmembrane region" description="Helical" evidence="5">
    <location>
        <begin position="219"/>
        <end position="238"/>
    </location>
</feature>
<feature type="transmembrane region" description="Helical" evidence="5">
    <location>
        <begin position="244"/>
        <end position="265"/>
    </location>
</feature>
<evidence type="ECO:0008006" key="8">
    <source>
        <dbReference type="Google" id="ProtNLM"/>
    </source>
</evidence>
<feature type="transmembrane region" description="Helical" evidence="5">
    <location>
        <begin position="313"/>
        <end position="338"/>
    </location>
</feature>
<protein>
    <recommendedName>
        <fullName evidence="8">Major facilitator superfamily (MFS) profile domain-containing protein</fullName>
    </recommendedName>
</protein>
<feature type="transmembrane region" description="Helical" evidence="5">
    <location>
        <begin position="147"/>
        <end position="166"/>
    </location>
</feature>
<dbReference type="OrthoDB" id="3026777at2759"/>
<feature type="transmembrane region" description="Helical" evidence="5">
    <location>
        <begin position="42"/>
        <end position="64"/>
    </location>
</feature>
<dbReference type="OMA" id="TFALICH"/>
<keyword evidence="3 5" id="KW-1133">Transmembrane helix</keyword>
<dbReference type="FunCoup" id="A0A163J8N7">
    <property type="interactions" value="38"/>
</dbReference>
<dbReference type="STRING" id="4829.A0A163J8N7"/>
<accession>A0A163J8N7</accession>
<evidence type="ECO:0000256" key="4">
    <source>
        <dbReference type="ARBA" id="ARBA00023136"/>
    </source>
</evidence>
<feature type="transmembrane region" description="Helical" evidence="5">
    <location>
        <begin position="350"/>
        <end position="371"/>
    </location>
</feature>
<evidence type="ECO:0000313" key="7">
    <source>
        <dbReference type="Proteomes" id="UP000078561"/>
    </source>
</evidence>
<keyword evidence="2 5" id="KW-0812">Transmembrane</keyword>
<dbReference type="Gene3D" id="1.20.1250.20">
    <property type="entry name" value="MFS general substrate transporter like domains"/>
    <property type="match status" value="1"/>
</dbReference>
<name>A0A163J8N7_ABSGL</name>
<dbReference type="GO" id="GO:0016020">
    <property type="term" value="C:membrane"/>
    <property type="evidence" value="ECO:0007669"/>
    <property type="project" value="UniProtKB-SubCell"/>
</dbReference>
<comment type="subcellular location">
    <subcellularLocation>
        <location evidence="1">Membrane</location>
        <topology evidence="1">Multi-pass membrane protein</topology>
    </subcellularLocation>
</comment>